<evidence type="ECO:0000256" key="6">
    <source>
        <dbReference type="ARBA" id="ARBA00023136"/>
    </source>
</evidence>
<evidence type="ECO:0000313" key="12">
    <source>
        <dbReference type="EMBL" id="KAJ7340069.1"/>
    </source>
</evidence>
<accession>A0A9W9YG14</accession>
<evidence type="ECO:0000256" key="10">
    <source>
        <dbReference type="SAM" id="Phobius"/>
    </source>
</evidence>
<keyword evidence="5 9" id="KW-0297">G-protein coupled receptor</keyword>
<dbReference type="Gene3D" id="1.20.1070.10">
    <property type="entry name" value="Rhodopsin 7-helix transmembrane proteins"/>
    <property type="match status" value="1"/>
</dbReference>
<organism evidence="12 13">
    <name type="scientific">Desmophyllum pertusum</name>
    <dbReference type="NCBI Taxonomy" id="174260"/>
    <lineage>
        <taxon>Eukaryota</taxon>
        <taxon>Metazoa</taxon>
        <taxon>Cnidaria</taxon>
        <taxon>Anthozoa</taxon>
        <taxon>Hexacorallia</taxon>
        <taxon>Scleractinia</taxon>
        <taxon>Caryophylliina</taxon>
        <taxon>Caryophylliidae</taxon>
        <taxon>Desmophyllum</taxon>
    </lineage>
</organism>
<feature type="transmembrane region" description="Helical" evidence="10">
    <location>
        <begin position="234"/>
        <end position="256"/>
    </location>
</feature>
<feature type="domain" description="G-protein coupled receptors family 1 profile" evidence="11">
    <location>
        <begin position="40"/>
        <end position="289"/>
    </location>
</feature>
<dbReference type="SMART" id="SM01381">
    <property type="entry name" value="7TM_GPCR_Srsx"/>
    <property type="match status" value="1"/>
</dbReference>
<dbReference type="InterPro" id="IPR017452">
    <property type="entry name" value="GPCR_Rhodpsn_7TM"/>
</dbReference>
<feature type="transmembrane region" description="Helical" evidence="10">
    <location>
        <begin position="23"/>
        <end position="49"/>
    </location>
</feature>
<keyword evidence="7 9" id="KW-0675">Receptor</keyword>
<evidence type="ECO:0000313" key="13">
    <source>
        <dbReference type="Proteomes" id="UP001163046"/>
    </source>
</evidence>
<dbReference type="OrthoDB" id="5964776at2759"/>
<evidence type="ECO:0000256" key="3">
    <source>
        <dbReference type="ARBA" id="ARBA00022692"/>
    </source>
</evidence>
<keyword evidence="8 9" id="KW-0807">Transducer</keyword>
<evidence type="ECO:0000256" key="2">
    <source>
        <dbReference type="ARBA" id="ARBA00010663"/>
    </source>
</evidence>
<dbReference type="EMBL" id="MU827778">
    <property type="protein sequence ID" value="KAJ7340069.1"/>
    <property type="molecule type" value="Genomic_DNA"/>
</dbReference>
<proteinExistence type="inferred from homology"/>
<evidence type="ECO:0000256" key="1">
    <source>
        <dbReference type="ARBA" id="ARBA00004141"/>
    </source>
</evidence>
<feature type="transmembrane region" description="Helical" evidence="10">
    <location>
        <begin position="141"/>
        <end position="159"/>
    </location>
</feature>
<comment type="subcellular location">
    <subcellularLocation>
        <location evidence="1">Membrane</location>
        <topology evidence="1">Multi-pass membrane protein</topology>
    </subcellularLocation>
</comment>
<protein>
    <recommendedName>
        <fullName evidence="11">G-protein coupled receptors family 1 profile domain-containing protein</fullName>
    </recommendedName>
</protein>
<evidence type="ECO:0000256" key="9">
    <source>
        <dbReference type="RuleBase" id="RU000688"/>
    </source>
</evidence>
<comment type="similarity">
    <text evidence="2 9">Belongs to the G-protein coupled receptor 1 family.</text>
</comment>
<dbReference type="GO" id="GO:0004983">
    <property type="term" value="F:neuropeptide Y receptor activity"/>
    <property type="evidence" value="ECO:0007669"/>
    <property type="project" value="InterPro"/>
</dbReference>
<dbReference type="PANTHER" id="PTHR45695:SF9">
    <property type="entry name" value="LEUCOKININ RECEPTOR"/>
    <property type="match status" value="1"/>
</dbReference>
<keyword evidence="3 9" id="KW-0812">Transmembrane</keyword>
<evidence type="ECO:0000256" key="4">
    <source>
        <dbReference type="ARBA" id="ARBA00022989"/>
    </source>
</evidence>
<feature type="transmembrane region" description="Helical" evidence="10">
    <location>
        <begin position="102"/>
        <end position="129"/>
    </location>
</feature>
<dbReference type="Proteomes" id="UP001163046">
    <property type="component" value="Unassembled WGS sequence"/>
</dbReference>
<evidence type="ECO:0000259" key="11">
    <source>
        <dbReference type="PROSITE" id="PS50262"/>
    </source>
</evidence>
<keyword evidence="13" id="KW-1185">Reference proteome</keyword>
<dbReference type="InterPro" id="IPR000276">
    <property type="entry name" value="GPCR_Rhodpsn"/>
</dbReference>
<feature type="transmembrane region" description="Helical" evidence="10">
    <location>
        <begin position="179"/>
        <end position="202"/>
    </location>
</feature>
<evidence type="ECO:0000256" key="7">
    <source>
        <dbReference type="ARBA" id="ARBA00023170"/>
    </source>
</evidence>
<keyword evidence="4 10" id="KW-1133">Transmembrane helix</keyword>
<evidence type="ECO:0000256" key="8">
    <source>
        <dbReference type="ARBA" id="ARBA00023224"/>
    </source>
</evidence>
<keyword evidence="6 10" id="KW-0472">Membrane</keyword>
<dbReference type="PRINTS" id="PR00237">
    <property type="entry name" value="GPCRRHODOPSN"/>
</dbReference>
<name>A0A9W9YG14_9CNID</name>
<evidence type="ECO:0000256" key="5">
    <source>
        <dbReference type="ARBA" id="ARBA00023040"/>
    </source>
</evidence>
<comment type="caution">
    <text evidence="12">The sequence shown here is derived from an EMBL/GenBank/DDBJ whole genome shotgun (WGS) entry which is preliminary data.</text>
</comment>
<dbReference type="SUPFAM" id="SSF81321">
    <property type="entry name" value="Family A G protein-coupled receptor-like"/>
    <property type="match status" value="1"/>
</dbReference>
<dbReference type="AlphaFoldDB" id="A0A9W9YG14"/>
<dbReference type="FunFam" id="1.20.1070.10:FF:000291">
    <property type="entry name" value="Predicted protein"/>
    <property type="match status" value="1"/>
</dbReference>
<dbReference type="InterPro" id="IPR000611">
    <property type="entry name" value="NPY_rcpt"/>
</dbReference>
<dbReference type="PROSITE" id="PS50262">
    <property type="entry name" value="G_PROTEIN_RECEP_F1_2"/>
    <property type="match status" value="1"/>
</dbReference>
<feature type="transmembrane region" description="Helical" evidence="10">
    <location>
        <begin position="61"/>
        <end position="82"/>
    </location>
</feature>
<gene>
    <name evidence="12" type="ORF">OS493_002792</name>
</gene>
<reference evidence="12" key="1">
    <citation type="submission" date="2023-01" db="EMBL/GenBank/DDBJ databases">
        <title>Genome assembly of the deep-sea coral Lophelia pertusa.</title>
        <authorList>
            <person name="Herrera S."/>
            <person name="Cordes E."/>
        </authorList>
    </citation>
    <scope>NUCLEOTIDE SEQUENCE</scope>
    <source>
        <strain evidence="12">USNM1676648</strain>
        <tissue evidence="12">Polyp</tissue>
    </source>
</reference>
<dbReference type="Pfam" id="PF00001">
    <property type="entry name" value="7tm_1"/>
    <property type="match status" value="1"/>
</dbReference>
<sequence>MDNITSNLTATGGHEDATINSFYYIRLVCYVIIFIVGVIGNILVCLVVCRERKMKNVTNYFIFNLAVSDLSVLLICIPFDFGEIVTGTFPYGAFMCRLIYPLQTMAATASVGTLVAISLNRFMAVVYPLRPQLRTRDAKKVIGVIWVFALALVSPYIAVLELADSSCIETFEAKGLKAGAYTISIFLLQYVLPLSVIGLSYIRIGRDLRRDRCSYSNDALQRDQEREAHKVMKLLTVVVIVFASLMLPNHIVFLWWDFGNGSENQHAPGIIAICQICVYANSASNPLIYNAVNEQFREGFKNYFRSWIECVLKIKGSKARDHVKIVNRRKGAKTLGSCTMCRGSEASLNGTLCPPRDLQVNNNDLADITQCTDITHCTSTDSKVITLEQERLEEYEEFLTTV</sequence>
<dbReference type="PRINTS" id="PR01012">
    <property type="entry name" value="NRPEPTIDEYR"/>
</dbReference>
<dbReference type="GO" id="GO:0005886">
    <property type="term" value="C:plasma membrane"/>
    <property type="evidence" value="ECO:0007669"/>
    <property type="project" value="TreeGrafter"/>
</dbReference>
<dbReference type="PROSITE" id="PS00237">
    <property type="entry name" value="G_PROTEIN_RECEP_F1_1"/>
    <property type="match status" value="1"/>
</dbReference>
<dbReference type="PANTHER" id="PTHR45695">
    <property type="entry name" value="LEUCOKININ RECEPTOR-RELATED"/>
    <property type="match status" value="1"/>
</dbReference>